<protein>
    <submittedName>
        <fullName evidence="1">Uncharacterized protein</fullName>
    </submittedName>
</protein>
<reference evidence="1" key="2">
    <citation type="journal article" date="2015" name="Fish Shellfish Immunol.">
        <title>Early steps in the European eel (Anguilla anguilla)-Vibrio vulnificus interaction in the gills: Role of the RtxA13 toxin.</title>
        <authorList>
            <person name="Callol A."/>
            <person name="Pajuelo D."/>
            <person name="Ebbesson L."/>
            <person name="Teles M."/>
            <person name="MacKenzie S."/>
            <person name="Amaro C."/>
        </authorList>
    </citation>
    <scope>NUCLEOTIDE SEQUENCE</scope>
</reference>
<evidence type="ECO:0000313" key="1">
    <source>
        <dbReference type="EMBL" id="JAH43499.1"/>
    </source>
</evidence>
<accession>A0A0E9SQ62</accession>
<reference evidence="1" key="1">
    <citation type="submission" date="2014-11" db="EMBL/GenBank/DDBJ databases">
        <authorList>
            <person name="Amaro Gonzalez C."/>
        </authorList>
    </citation>
    <scope>NUCLEOTIDE SEQUENCE</scope>
</reference>
<dbReference type="EMBL" id="GBXM01065078">
    <property type="protein sequence ID" value="JAH43499.1"/>
    <property type="molecule type" value="Transcribed_RNA"/>
</dbReference>
<proteinExistence type="predicted"/>
<name>A0A0E9SQ62_ANGAN</name>
<sequence length="23" mass="2596">MTSVHFRINSAVAISSYIINEDK</sequence>
<organism evidence="1">
    <name type="scientific">Anguilla anguilla</name>
    <name type="common">European freshwater eel</name>
    <name type="synonym">Muraena anguilla</name>
    <dbReference type="NCBI Taxonomy" id="7936"/>
    <lineage>
        <taxon>Eukaryota</taxon>
        <taxon>Metazoa</taxon>
        <taxon>Chordata</taxon>
        <taxon>Craniata</taxon>
        <taxon>Vertebrata</taxon>
        <taxon>Euteleostomi</taxon>
        <taxon>Actinopterygii</taxon>
        <taxon>Neopterygii</taxon>
        <taxon>Teleostei</taxon>
        <taxon>Anguilliformes</taxon>
        <taxon>Anguillidae</taxon>
        <taxon>Anguilla</taxon>
    </lineage>
</organism>
<dbReference type="AlphaFoldDB" id="A0A0E9SQ62"/>